<reference evidence="2 3" key="1">
    <citation type="submission" date="2024-03" db="EMBL/GenBank/DDBJ databases">
        <title>The Acrasis kona genome and developmental transcriptomes reveal deep origins of eukaryotic multicellular pathways.</title>
        <authorList>
            <person name="Sheikh S."/>
            <person name="Fu C.-J."/>
            <person name="Brown M.W."/>
            <person name="Baldauf S.L."/>
        </authorList>
    </citation>
    <scope>NUCLEOTIDE SEQUENCE [LARGE SCALE GENOMIC DNA]</scope>
    <source>
        <strain evidence="2 3">ATCC MYA-3509</strain>
    </source>
</reference>
<keyword evidence="3" id="KW-1185">Reference proteome</keyword>
<feature type="region of interest" description="Disordered" evidence="1">
    <location>
        <begin position="145"/>
        <end position="185"/>
    </location>
</feature>
<feature type="region of interest" description="Disordered" evidence="1">
    <location>
        <begin position="31"/>
        <end position="53"/>
    </location>
</feature>
<dbReference type="Proteomes" id="UP001431209">
    <property type="component" value="Unassembled WGS sequence"/>
</dbReference>
<feature type="compositionally biased region" description="Polar residues" evidence="1">
    <location>
        <begin position="214"/>
        <end position="231"/>
    </location>
</feature>
<feature type="region of interest" description="Disordered" evidence="1">
    <location>
        <begin position="210"/>
        <end position="233"/>
    </location>
</feature>
<evidence type="ECO:0000313" key="3">
    <source>
        <dbReference type="Proteomes" id="UP001431209"/>
    </source>
</evidence>
<name>A0AAW2YT40_9EUKA</name>
<feature type="compositionally biased region" description="Pro residues" evidence="1">
    <location>
        <begin position="35"/>
        <end position="44"/>
    </location>
</feature>
<sequence>MRVMEFFKQAESKEQFIELIMKLQESIAKKLSSQPVPPTAPPQPNNRQPTDQNTDHAKQFYEIIEHLRLRSHVLHVKSYINDMVSRRSSYKPEDLQKYDSIINRFKVIYDVLIGNIQNYQPTLMDLNTLKNIEAKVSQIAARTQQMNNQQPIQPNTQQQQQQQQPIQTTSTQPNNQPTQQNKPINNQPVQVQFNNQPTTFNNQQNIQHQNRNNALPSPAQSNSPAPTQPIQVDQPRPVENKVISYDVSPNFVEQFISALGKMVKDNPNELQSSIHRVDHMFTQNQECETFFSEFSTMNTNHSRAKPTKRKVEQLNVIQSDSIYPIATIIFKKRRTHEPSRMELDEMEKTFSQHLSSFSVQEVLITPTIHLTINNHDRSFLKMKCNIESKIMHVPSLIIHIDQSHENDPSKIVPSKINFESSEGDELNFIFVRARKLFYGDGQVHTMNVIPVMQSWMLCLKRSISNELKIDDMNKLN</sequence>
<evidence type="ECO:0008006" key="4">
    <source>
        <dbReference type="Google" id="ProtNLM"/>
    </source>
</evidence>
<accession>A0AAW2YT40</accession>
<dbReference type="AlphaFoldDB" id="A0AAW2YT40"/>
<evidence type="ECO:0000313" key="2">
    <source>
        <dbReference type="EMBL" id="KAL0479976.1"/>
    </source>
</evidence>
<gene>
    <name evidence="2" type="ORF">AKO1_007326</name>
</gene>
<dbReference type="EMBL" id="JAOPGA020000617">
    <property type="protein sequence ID" value="KAL0479976.1"/>
    <property type="molecule type" value="Genomic_DNA"/>
</dbReference>
<comment type="caution">
    <text evidence="2">The sequence shown here is derived from an EMBL/GenBank/DDBJ whole genome shotgun (WGS) entry which is preliminary data.</text>
</comment>
<proteinExistence type="predicted"/>
<organism evidence="2 3">
    <name type="scientific">Acrasis kona</name>
    <dbReference type="NCBI Taxonomy" id="1008807"/>
    <lineage>
        <taxon>Eukaryota</taxon>
        <taxon>Discoba</taxon>
        <taxon>Heterolobosea</taxon>
        <taxon>Tetramitia</taxon>
        <taxon>Eutetramitia</taxon>
        <taxon>Acrasidae</taxon>
        <taxon>Acrasis</taxon>
    </lineage>
</organism>
<evidence type="ECO:0000256" key="1">
    <source>
        <dbReference type="SAM" id="MobiDB-lite"/>
    </source>
</evidence>
<protein>
    <recommendedName>
        <fullName evidence="4">Mediator complex subunit 15</fullName>
    </recommendedName>
</protein>